<gene>
    <name evidence="1" type="ORF">TI39_contig805g00004</name>
</gene>
<protein>
    <submittedName>
        <fullName evidence="1">Uncharacterized protein</fullName>
    </submittedName>
</protein>
<comment type="caution">
    <text evidence="1">The sequence shown here is derived from an EMBL/GenBank/DDBJ whole genome shotgun (WGS) entry which is preliminary data.</text>
</comment>
<accession>A0A0F4GFE9</accession>
<proteinExistence type="predicted"/>
<reference evidence="1 2" key="1">
    <citation type="submission" date="2015-03" db="EMBL/GenBank/DDBJ databases">
        <title>RNA-seq based gene annotation and comparative genomics of four Zymoseptoria species reveal species-specific pathogenicity related genes and transposable element activity.</title>
        <authorList>
            <person name="Grandaubert J."/>
            <person name="Bhattacharyya A."/>
            <person name="Stukenbrock E.H."/>
        </authorList>
    </citation>
    <scope>NUCLEOTIDE SEQUENCE [LARGE SCALE GENOMIC DNA]</scope>
    <source>
        <strain evidence="1 2">Zb18110</strain>
    </source>
</reference>
<sequence>MPMREQPCRGGSRSSFVTACVMVLRTALLEDTAIDLDNLDVTFRKPTVIELKDVGLSIRRIAKLTQLPPWVRLGTPRSADDLARSLEMYYKLWQPSTSLDTRTLDAECLPDEANV</sequence>
<keyword evidence="2" id="KW-1185">Reference proteome</keyword>
<dbReference type="STRING" id="1047168.A0A0F4GFE9"/>
<dbReference type="EMBL" id="LAFY01000797">
    <property type="protein sequence ID" value="KJX96129.1"/>
    <property type="molecule type" value="Genomic_DNA"/>
</dbReference>
<name>A0A0F4GFE9_9PEZI</name>
<dbReference type="AlphaFoldDB" id="A0A0F4GFE9"/>
<evidence type="ECO:0000313" key="2">
    <source>
        <dbReference type="Proteomes" id="UP000033647"/>
    </source>
</evidence>
<dbReference type="Proteomes" id="UP000033647">
    <property type="component" value="Unassembled WGS sequence"/>
</dbReference>
<evidence type="ECO:0000313" key="1">
    <source>
        <dbReference type="EMBL" id="KJX96129.1"/>
    </source>
</evidence>
<organism evidence="1 2">
    <name type="scientific">Zymoseptoria brevis</name>
    <dbReference type="NCBI Taxonomy" id="1047168"/>
    <lineage>
        <taxon>Eukaryota</taxon>
        <taxon>Fungi</taxon>
        <taxon>Dikarya</taxon>
        <taxon>Ascomycota</taxon>
        <taxon>Pezizomycotina</taxon>
        <taxon>Dothideomycetes</taxon>
        <taxon>Dothideomycetidae</taxon>
        <taxon>Mycosphaerellales</taxon>
        <taxon>Mycosphaerellaceae</taxon>
        <taxon>Zymoseptoria</taxon>
    </lineage>
</organism>